<dbReference type="InterPro" id="IPR001737">
    <property type="entry name" value="KsgA/Erm"/>
</dbReference>
<accession>F0VPG6</accession>
<feature type="region of interest" description="Disordered" evidence="7">
    <location>
        <begin position="148"/>
        <end position="177"/>
    </location>
</feature>
<dbReference type="AlphaFoldDB" id="F0VPG6"/>
<dbReference type="SUPFAM" id="SSF53335">
    <property type="entry name" value="S-adenosyl-L-methionine-dependent methyltransferases"/>
    <property type="match status" value="1"/>
</dbReference>
<dbReference type="Gene3D" id="3.40.50.150">
    <property type="entry name" value="Vaccinia Virus protein VP39"/>
    <property type="match status" value="1"/>
</dbReference>
<comment type="similarity">
    <text evidence="5 6">Belongs to the class I-like SAM-binding methyltransferase superfamily. rRNA adenine N(6)-methyltransferase family.</text>
</comment>
<gene>
    <name evidence="8" type="ORF">NCLIV_060370</name>
</gene>
<feature type="compositionally biased region" description="Basic and acidic residues" evidence="7">
    <location>
        <begin position="158"/>
        <end position="171"/>
    </location>
</feature>
<dbReference type="EMBL" id="FR823393">
    <property type="protein sequence ID" value="CBZ55612.1"/>
    <property type="molecule type" value="Genomic_DNA"/>
</dbReference>
<evidence type="ECO:0000256" key="1">
    <source>
        <dbReference type="ARBA" id="ARBA00022603"/>
    </source>
</evidence>
<dbReference type="GO" id="GO:0000179">
    <property type="term" value="F:rRNA (adenine-N6,N6-)-dimethyltransferase activity"/>
    <property type="evidence" value="ECO:0007669"/>
    <property type="project" value="UniProtKB-UniRule"/>
</dbReference>
<proteinExistence type="inferred from homology"/>
<evidence type="ECO:0000256" key="3">
    <source>
        <dbReference type="ARBA" id="ARBA00022691"/>
    </source>
</evidence>
<dbReference type="GeneID" id="13441043"/>
<dbReference type="Proteomes" id="UP000007494">
    <property type="component" value="Chromosome XII"/>
</dbReference>
<dbReference type="OrthoDB" id="74991at2759"/>
<dbReference type="OMA" id="SKWIERH"/>
<dbReference type="InterPro" id="IPR029063">
    <property type="entry name" value="SAM-dependent_MTases_sf"/>
</dbReference>
<name>F0VPG6_NEOCL</name>
<protein>
    <recommendedName>
        <fullName evidence="6">rRNA adenine N(6)-methyltransferase</fullName>
        <ecNumber evidence="6">2.1.1.-</ecNumber>
    </recommendedName>
</protein>
<dbReference type="Gene3D" id="1.10.8.100">
    <property type="entry name" value="Ribosomal RNA adenine dimethylase-like, domain 2"/>
    <property type="match status" value="1"/>
</dbReference>
<evidence type="ECO:0000256" key="6">
    <source>
        <dbReference type="RuleBase" id="RU362106"/>
    </source>
</evidence>
<keyword evidence="2 5" id="KW-0808">Transferase</keyword>
<dbReference type="InParanoid" id="F0VPG6"/>
<dbReference type="VEuPathDB" id="ToxoDB:NCLIV_060370"/>
<dbReference type="RefSeq" id="XP_003885640.1">
    <property type="nucleotide sequence ID" value="XM_003885591.1"/>
</dbReference>
<keyword evidence="4 5" id="KW-0694">RNA-binding</keyword>
<dbReference type="PROSITE" id="PS51689">
    <property type="entry name" value="SAM_RNA_A_N6_MT"/>
    <property type="match status" value="1"/>
</dbReference>
<sequence>MGSPTAFFTNASLEIPVLRPFLQRLTARPGERQYSRLSVVFALYGSCRIVKKLPSSVFYPVPKVDAALVHIAFRQASLREILRGADPHQFRTVLHAAFGQRRKMLRSSLKPILPHPAALPEHFASLRPQQLSPEDFLDLTNAIFSSPDAQRESAQTLHESEESQEEARHQNAEQFLEDEIGELSRIWRKEKHGDY</sequence>
<keyword evidence="3 5" id="KW-0949">S-adenosyl-L-methionine</keyword>
<evidence type="ECO:0000256" key="2">
    <source>
        <dbReference type="ARBA" id="ARBA00022679"/>
    </source>
</evidence>
<evidence type="ECO:0000256" key="5">
    <source>
        <dbReference type="PROSITE-ProRule" id="PRU01026"/>
    </source>
</evidence>
<organism evidence="8 9">
    <name type="scientific">Neospora caninum (strain Liverpool)</name>
    <dbReference type="NCBI Taxonomy" id="572307"/>
    <lineage>
        <taxon>Eukaryota</taxon>
        <taxon>Sar</taxon>
        <taxon>Alveolata</taxon>
        <taxon>Apicomplexa</taxon>
        <taxon>Conoidasida</taxon>
        <taxon>Coccidia</taxon>
        <taxon>Eucoccidiorida</taxon>
        <taxon>Eimeriorina</taxon>
        <taxon>Sarcocystidae</taxon>
        <taxon>Neospora</taxon>
    </lineage>
</organism>
<dbReference type="PANTHER" id="PTHR11727:SF18">
    <property type="entry name" value="RRNA ADENINE N(6)-METHYLTRANSFERASE"/>
    <property type="match status" value="1"/>
</dbReference>
<dbReference type="eggNOG" id="KOG0820">
    <property type="taxonomic scope" value="Eukaryota"/>
</dbReference>
<dbReference type="InterPro" id="IPR023165">
    <property type="entry name" value="rRNA_Ade_diMease-like_C"/>
</dbReference>
<dbReference type="Pfam" id="PF00398">
    <property type="entry name" value="RrnaAD"/>
    <property type="match status" value="1"/>
</dbReference>
<evidence type="ECO:0000313" key="9">
    <source>
        <dbReference type="Proteomes" id="UP000007494"/>
    </source>
</evidence>
<dbReference type="GO" id="GO:0003723">
    <property type="term" value="F:RNA binding"/>
    <property type="evidence" value="ECO:0007669"/>
    <property type="project" value="UniProtKB-UniRule"/>
</dbReference>
<feature type="binding site" evidence="5">
    <location>
        <position position="1"/>
    </location>
    <ligand>
        <name>S-adenosyl-L-methionine</name>
        <dbReference type="ChEBI" id="CHEBI:59789"/>
    </ligand>
</feature>
<evidence type="ECO:0000256" key="4">
    <source>
        <dbReference type="ARBA" id="ARBA00022884"/>
    </source>
</evidence>
<comment type="caution">
    <text evidence="5">Lacks conserved residue(s) required for the propagation of feature annotation.</text>
</comment>
<dbReference type="EC" id="2.1.1.-" evidence="6"/>
<dbReference type="PANTHER" id="PTHR11727">
    <property type="entry name" value="DIMETHYLADENOSINE TRANSFERASE"/>
    <property type="match status" value="1"/>
</dbReference>
<evidence type="ECO:0000256" key="7">
    <source>
        <dbReference type="SAM" id="MobiDB-lite"/>
    </source>
</evidence>
<feature type="compositionally biased region" description="Polar residues" evidence="7">
    <location>
        <begin position="148"/>
        <end position="157"/>
    </location>
</feature>
<keyword evidence="1 5" id="KW-0489">Methyltransferase</keyword>
<keyword evidence="9" id="KW-1185">Reference proteome</keyword>
<evidence type="ECO:0000313" key="8">
    <source>
        <dbReference type="EMBL" id="CBZ55612.1"/>
    </source>
</evidence>
<reference evidence="9" key="1">
    <citation type="journal article" date="2012" name="PLoS Pathog.">
        <title>Comparative genomics of the apicomplexan parasites Toxoplasma gondii and Neospora caninum: Coccidia differing in host range and transmission strategy.</title>
        <authorList>
            <person name="Reid A.J."/>
            <person name="Vermont S.J."/>
            <person name="Cotton J.A."/>
            <person name="Harris D."/>
            <person name="Hill-Cawthorne G.A."/>
            <person name="Konen-Waisman S."/>
            <person name="Latham S.M."/>
            <person name="Mourier T."/>
            <person name="Norton R."/>
            <person name="Quail M.A."/>
            <person name="Sanders M."/>
            <person name="Shanmugam D."/>
            <person name="Sohal A."/>
            <person name="Wasmuth J.D."/>
            <person name="Brunk B."/>
            <person name="Grigg M.E."/>
            <person name="Howard J.C."/>
            <person name="Parkinson J."/>
            <person name="Roos D.S."/>
            <person name="Trees A.J."/>
            <person name="Berriman M."/>
            <person name="Pain A."/>
            <person name="Wastling J.M."/>
        </authorList>
    </citation>
    <scope>NUCLEOTIDE SEQUENCE [LARGE SCALE GENOMIC DNA]</scope>
    <source>
        <strain evidence="9">Liverpool</strain>
    </source>
</reference>
<keyword evidence="6" id="KW-0698">rRNA processing</keyword>